<evidence type="ECO:0000256" key="8">
    <source>
        <dbReference type="HAMAP-Rule" id="MF_00011"/>
    </source>
</evidence>
<feature type="binding site" description="in other chain" evidence="8">
    <location>
        <position position="302"/>
    </location>
    <ligand>
        <name>IMP</name>
        <dbReference type="ChEBI" id="CHEBI:58053"/>
        <note>ligand shared between dimeric partners</note>
    </ligand>
</feature>
<feature type="active site" description="Proton acceptor" evidence="8">
    <location>
        <position position="13"/>
    </location>
</feature>
<dbReference type="Proteomes" id="UP001596306">
    <property type="component" value="Unassembled WGS sequence"/>
</dbReference>
<dbReference type="NCBIfam" id="NF002223">
    <property type="entry name" value="PRK01117.1"/>
    <property type="match status" value="1"/>
</dbReference>
<dbReference type="PANTHER" id="PTHR11846:SF0">
    <property type="entry name" value="ADENYLOSUCCINATE SYNTHETASE"/>
    <property type="match status" value="1"/>
</dbReference>
<comment type="caution">
    <text evidence="11">The sequence shown here is derived from an EMBL/GenBank/DDBJ whole genome shotgun (WGS) entry which is preliminary data.</text>
</comment>
<evidence type="ECO:0000256" key="2">
    <source>
        <dbReference type="ARBA" id="ARBA00022598"/>
    </source>
</evidence>
<comment type="subunit">
    <text evidence="1 8">Homodimer.</text>
</comment>
<feature type="binding site" evidence="8">
    <location>
        <position position="304"/>
    </location>
    <ligand>
        <name>GTP</name>
        <dbReference type="ChEBI" id="CHEBI:37565"/>
    </ligand>
</feature>
<feature type="active site" evidence="9">
    <location>
        <position position="139"/>
    </location>
</feature>
<dbReference type="InterPro" id="IPR042109">
    <property type="entry name" value="Adenylosuccinate_synth_dom1"/>
</dbReference>
<comment type="cofactor">
    <cofactor evidence="8">
        <name>Mg(2+)</name>
        <dbReference type="ChEBI" id="CHEBI:18420"/>
    </cofactor>
    <text evidence="8">Binds 1 Mg(2+) ion per subunit.</text>
</comment>
<feature type="binding site" evidence="8">
    <location>
        <position position="142"/>
    </location>
    <ligand>
        <name>IMP</name>
        <dbReference type="ChEBI" id="CHEBI:58053"/>
        <note>ligand shared between dimeric partners</note>
    </ligand>
</feature>
<dbReference type="Gene3D" id="1.10.300.10">
    <property type="entry name" value="Adenylosuccinate Synthetase, subunit A, domain 2"/>
    <property type="match status" value="1"/>
</dbReference>
<dbReference type="PROSITE" id="PS00513">
    <property type="entry name" value="ADENYLOSUCCIN_SYN_2"/>
    <property type="match status" value="1"/>
</dbReference>
<feature type="binding site" description="in other chain" evidence="8">
    <location>
        <position position="223"/>
    </location>
    <ligand>
        <name>IMP</name>
        <dbReference type="ChEBI" id="CHEBI:58053"/>
        <note>ligand shared between dimeric partners</note>
    </ligand>
</feature>
<gene>
    <name evidence="8" type="primary">purA</name>
    <name evidence="11" type="ORF">ACFQB0_08225</name>
</gene>
<dbReference type="RefSeq" id="WP_386730025.1">
    <property type="nucleotide sequence ID" value="NZ_JBHSTP010000002.1"/>
</dbReference>
<keyword evidence="5 8" id="KW-0658">Purine biosynthesis</keyword>
<feature type="binding site" evidence="8">
    <location>
        <position position="40"/>
    </location>
    <ligand>
        <name>Mg(2+)</name>
        <dbReference type="ChEBI" id="CHEBI:18420"/>
    </ligand>
</feature>
<evidence type="ECO:0000256" key="5">
    <source>
        <dbReference type="ARBA" id="ARBA00022755"/>
    </source>
</evidence>
<evidence type="ECO:0000256" key="1">
    <source>
        <dbReference type="ARBA" id="ARBA00011738"/>
    </source>
</evidence>
<feature type="binding site" description="in other chain" evidence="8">
    <location>
        <position position="238"/>
    </location>
    <ligand>
        <name>IMP</name>
        <dbReference type="ChEBI" id="CHEBI:58053"/>
        <note>ligand shared between dimeric partners</note>
    </ligand>
</feature>
<dbReference type="Pfam" id="PF00709">
    <property type="entry name" value="Adenylsucc_synt"/>
    <property type="match status" value="1"/>
</dbReference>
<feature type="binding site" evidence="8">
    <location>
        <begin position="40"/>
        <end position="42"/>
    </location>
    <ligand>
        <name>GTP</name>
        <dbReference type="ChEBI" id="CHEBI:37565"/>
    </ligand>
</feature>
<comment type="similarity">
    <text evidence="8 10">Belongs to the adenylosuccinate synthetase family.</text>
</comment>
<sequence>MPAIVLIGAQWGDEGKGKATDLLGSRVDYVVKFNGGNNAGHTVVVGDEKYALHLLPSGILTPGVTPVIANGVVVDIEVLFDELEALNSRGVDVSKLRVSANAHVITSYHRTLDKVTERFLGKRQIGTTGRGIGPSYADKINRVGIRIQDIFDENILRQKVEGALDQKNHLLVKVYNRRAITVDEVVEELLSYADRLRPMVADTSLLLNDAIVGGKTVLFEGGQATMLDVDHGTYPFVTSSNATSGGAVTGSGVAPNKIDRVIAVVKAYTTRVGAGPFPTELFDDSGEFLRAKGFEFGTTTGRPRRTGWYDAPIARYTARINGVTDFVLTKLDVLTGLTTIPVCVAYDIEGRRVEEVPVSQTDFHHAKPIYEEFPGWSEDITGVREFSELPKNAQDYVLAIETMSGSRVSAIGVGPGRDAIVVRHDLLD</sequence>
<dbReference type="EC" id="6.3.4.4" evidence="8 10"/>
<dbReference type="Gene3D" id="3.90.170.10">
    <property type="entry name" value="Adenylosuccinate Synthetase, subunit A, domain 3"/>
    <property type="match status" value="1"/>
</dbReference>
<evidence type="ECO:0000256" key="3">
    <source>
        <dbReference type="ARBA" id="ARBA00022723"/>
    </source>
</evidence>
<dbReference type="GO" id="GO:0004019">
    <property type="term" value="F:adenylosuccinate synthase activity"/>
    <property type="evidence" value="ECO:0007669"/>
    <property type="project" value="UniProtKB-EC"/>
</dbReference>
<proteinExistence type="inferred from homology"/>
<dbReference type="PANTHER" id="PTHR11846">
    <property type="entry name" value="ADENYLOSUCCINATE SYNTHETASE"/>
    <property type="match status" value="1"/>
</dbReference>
<organism evidence="11 12">
    <name type="scientific">Luethyella okanaganae</name>
    <dbReference type="NCBI Taxonomy" id="69372"/>
    <lineage>
        <taxon>Bacteria</taxon>
        <taxon>Bacillati</taxon>
        <taxon>Actinomycetota</taxon>
        <taxon>Actinomycetes</taxon>
        <taxon>Micrococcales</taxon>
        <taxon>Microbacteriaceae</taxon>
        <taxon>Luethyella</taxon>
    </lineage>
</organism>
<dbReference type="InterPro" id="IPR042111">
    <property type="entry name" value="Adenylosuccinate_synth_dom3"/>
</dbReference>
<dbReference type="CDD" id="cd03108">
    <property type="entry name" value="AdSS"/>
    <property type="match status" value="1"/>
</dbReference>
<feature type="binding site" evidence="8">
    <location>
        <begin position="412"/>
        <end position="414"/>
    </location>
    <ligand>
        <name>GTP</name>
        <dbReference type="ChEBI" id="CHEBI:37565"/>
    </ligand>
</feature>
<comment type="catalytic activity">
    <reaction evidence="8 10">
        <text>IMP + L-aspartate + GTP = N(6)-(1,2-dicarboxyethyl)-AMP + GDP + phosphate + 2 H(+)</text>
        <dbReference type="Rhea" id="RHEA:15753"/>
        <dbReference type="ChEBI" id="CHEBI:15378"/>
        <dbReference type="ChEBI" id="CHEBI:29991"/>
        <dbReference type="ChEBI" id="CHEBI:37565"/>
        <dbReference type="ChEBI" id="CHEBI:43474"/>
        <dbReference type="ChEBI" id="CHEBI:57567"/>
        <dbReference type="ChEBI" id="CHEBI:58053"/>
        <dbReference type="ChEBI" id="CHEBI:58189"/>
        <dbReference type="EC" id="6.3.4.4"/>
    </reaction>
</comment>
<feature type="binding site" evidence="8">
    <location>
        <begin position="298"/>
        <end position="304"/>
    </location>
    <ligand>
        <name>substrate</name>
    </ligand>
</feature>
<dbReference type="HAMAP" id="MF_00011">
    <property type="entry name" value="Adenylosucc_synth"/>
    <property type="match status" value="1"/>
</dbReference>
<feature type="binding site" description="in other chain" evidence="8">
    <location>
        <begin position="13"/>
        <end position="16"/>
    </location>
    <ligand>
        <name>IMP</name>
        <dbReference type="ChEBI" id="CHEBI:58053"/>
        <note>ligand shared between dimeric partners</note>
    </ligand>
</feature>
<feature type="binding site" evidence="8">
    <location>
        <begin position="12"/>
        <end position="18"/>
    </location>
    <ligand>
        <name>GTP</name>
        <dbReference type="ChEBI" id="CHEBI:37565"/>
    </ligand>
</feature>
<evidence type="ECO:0000256" key="4">
    <source>
        <dbReference type="ARBA" id="ARBA00022741"/>
    </source>
</evidence>
<evidence type="ECO:0000256" key="9">
    <source>
        <dbReference type="PROSITE-ProRule" id="PRU10134"/>
    </source>
</evidence>
<name>A0ABW1VF37_9MICO</name>
<evidence type="ECO:0000256" key="6">
    <source>
        <dbReference type="ARBA" id="ARBA00022842"/>
    </source>
</evidence>
<dbReference type="Gene3D" id="3.40.440.10">
    <property type="entry name" value="Adenylosuccinate Synthetase, subunit A, domain 1"/>
    <property type="match status" value="1"/>
</dbReference>
<evidence type="ECO:0000256" key="10">
    <source>
        <dbReference type="RuleBase" id="RU000520"/>
    </source>
</evidence>
<protein>
    <recommendedName>
        <fullName evidence="8 10">Adenylosuccinate synthetase</fullName>
        <shortName evidence="8">AMPSase</shortName>
        <shortName evidence="8">AdSS</shortName>
        <ecNumber evidence="8 10">6.3.4.4</ecNumber>
    </recommendedName>
    <alternativeName>
        <fullName evidence="8">IMP--aspartate ligase</fullName>
    </alternativeName>
</protein>
<keyword evidence="6 8" id="KW-0460">Magnesium</keyword>
<feature type="binding site" evidence="8">
    <location>
        <begin position="330"/>
        <end position="332"/>
    </location>
    <ligand>
        <name>GTP</name>
        <dbReference type="ChEBI" id="CHEBI:37565"/>
    </ligand>
</feature>
<evidence type="ECO:0000313" key="12">
    <source>
        <dbReference type="Proteomes" id="UP001596306"/>
    </source>
</evidence>
<keyword evidence="2 8" id="KW-0436">Ligase</keyword>
<dbReference type="EMBL" id="JBHSTP010000002">
    <property type="protein sequence ID" value="MFC6356090.1"/>
    <property type="molecule type" value="Genomic_DNA"/>
</dbReference>
<evidence type="ECO:0000256" key="7">
    <source>
        <dbReference type="ARBA" id="ARBA00023134"/>
    </source>
</evidence>
<reference evidence="12" key="1">
    <citation type="journal article" date="2019" name="Int. J. Syst. Evol. Microbiol.">
        <title>The Global Catalogue of Microorganisms (GCM) 10K type strain sequencing project: providing services to taxonomists for standard genome sequencing and annotation.</title>
        <authorList>
            <consortium name="The Broad Institute Genomics Platform"/>
            <consortium name="The Broad Institute Genome Sequencing Center for Infectious Disease"/>
            <person name="Wu L."/>
            <person name="Ma J."/>
        </authorList>
    </citation>
    <scope>NUCLEOTIDE SEQUENCE [LARGE SCALE GENOMIC DNA]</scope>
    <source>
        <strain evidence="12">CCUG 43304</strain>
    </source>
</reference>
<dbReference type="InterPro" id="IPR018220">
    <property type="entry name" value="Adenylosuccin_syn_GTP-bd"/>
</dbReference>
<keyword evidence="7 8" id="KW-0342">GTP-binding</keyword>
<feature type="binding site" evidence="8">
    <location>
        <position position="13"/>
    </location>
    <ligand>
        <name>Mg(2+)</name>
        <dbReference type="ChEBI" id="CHEBI:18420"/>
    </ligand>
</feature>
<dbReference type="SMART" id="SM00788">
    <property type="entry name" value="Adenylsucc_synt"/>
    <property type="match status" value="1"/>
</dbReference>
<comment type="subcellular location">
    <subcellularLocation>
        <location evidence="8">Cytoplasm</location>
    </subcellularLocation>
</comment>
<feature type="binding site" description="in other chain" evidence="8">
    <location>
        <position position="128"/>
    </location>
    <ligand>
        <name>IMP</name>
        <dbReference type="ChEBI" id="CHEBI:58053"/>
        <note>ligand shared between dimeric partners</note>
    </ligand>
</feature>
<evidence type="ECO:0000313" key="11">
    <source>
        <dbReference type="EMBL" id="MFC6356090.1"/>
    </source>
</evidence>
<feature type="binding site" description="in other chain" evidence="8">
    <location>
        <begin position="38"/>
        <end position="41"/>
    </location>
    <ligand>
        <name>IMP</name>
        <dbReference type="ChEBI" id="CHEBI:58053"/>
        <note>ligand shared between dimeric partners</note>
    </ligand>
</feature>
<accession>A0ABW1VF37</accession>
<dbReference type="InterPro" id="IPR027417">
    <property type="entry name" value="P-loop_NTPase"/>
</dbReference>
<comment type="function">
    <text evidence="8">Plays an important role in the de novo pathway of purine nucleotide biosynthesis. Catalyzes the first committed step in the biosynthesis of AMP from IMP.</text>
</comment>
<keyword evidence="8" id="KW-0963">Cytoplasm</keyword>
<keyword evidence="4 8" id="KW-0547">Nucleotide-binding</keyword>
<dbReference type="SUPFAM" id="SSF52540">
    <property type="entry name" value="P-loop containing nucleoside triphosphate hydrolases"/>
    <property type="match status" value="1"/>
</dbReference>
<comment type="pathway">
    <text evidence="8 10">Purine metabolism; AMP biosynthesis via de novo pathway; AMP from IMP: step 1/2.</text>
</comment>
<dbReference type="InterPro" id="IPR033128">
    <property type="entry name" value="Adenylosuccin_syn_Lys_AS"/>
</dbReference>
<dbReference type="InterPro" id="IPR042110">
    <property type="entry name" value="Adenylosuccinate_synth_dom2"/>
</dbReference>
<feature type="active site" description="Proton donor" evidence="8">
    <location>
        <position position="41"/>
    </location>
</feature>
<dbReference type="InterPro" id="IPR001114">
    <property type="entry name" value="Adenylosuccinate_synthetase"/>
</dbReference>
<dbReference type="PROSITE" id="PS01266">
    <property type="entry name" value="ADENYLOSUCCIN_SYN_1"/>
    <property type="match status" value="1"/>
</dbReference>
<keyword evidence="3 8" id="KW-0479">Metal-binding</keyword>
<dbReference type="NCBIfam" id="TIGR00184">
    <property type="entry name" value="purA"/>
    <property type="match status" value="1"/>
</dbReference>
<keyword evidence="12" id="KW-1185">Reference proteome</keyword>